<keyword evidence="1" id="KW-0479">Metal-binding</keyword>
<comment type="caution">
    <text evidence="5">The sequence shown here is derived from an EMBL/GenBank/DDBJ whole genome shotgun (WGS) entry which is preliminary data.</text>
</comment>
<dbReference type="SMART" id="SM00829">
    <property type="entry name" value="PKS_ER"/>
    <property type="match status" value="1"/>
</dbReference>
<evidence type="ECO:0000313" key="6">
    <source>
        <dbReference type="Proteomes" id="UP001310594"/>
    </source>
</evidence>
<gene>
    <name evidence="5" type="ORF">LTR97_008063</name>
</gene>
<dbReference type="Pfam" id="PF08240">
    <property type="entry name" value="ADH_N"/>
    <property type="match status" value="1"/>
</dbReference>
<accession>A0AAN7W2N9</accession>
<dbReference type="EMBL" id="JAVRQU010000012">
    <property type="protein sequence ID" value="KAK5696759.1"/>
    <property type="molecule type" value="Genomic_DNA"/>
</dbReference>
<reference evidence="5" key="1">
    <citation type="submission" date="2023-08" db="EMBL/GenBank/DDBJ databases">
        <title>Black Yeasts Isolated from many extreme environments.</title>
        <authorList>
            <person name="Coleine C."/>
            <person name="Stajich J.E."/>
            <person name="Selbmann L."/>
        </authorList>
    </citation>
    <scope>NUCLEOTIDE SEQUENCE</scope>
    <source>
        <strain evidence="5">CCFEE 5810</strain>
    </source>
</reference>
<dbReference type="GO" id="GO:0016491">
    <property type="term" value="F:oxidoreductase activity"/>
    <property type="evidence" value="ECO:0007669"/>
    <property type="project" value="UniProtKB-KW"/>
</dbReference>
<organism evidence="5 6">
    <name type="scientific">Elasticomyces elasticus</name>
    <dbReference type="NCBI Taxonomy" id="574655"/>
    <lineage>
        <taxon>Eukaryota</taxon>
        <taxon>Fungi</taxon>
        <taxon>Dikarya</taxon>
        <taxon>Ascomycota</taxon>
        <taxon>Pezizomycotina</taxon>
        <taxon>Dothideomycetes</taxon>
        <taxon>Dothideomycetidae</taxon>
        <taxon>Mycosphaerellales</taxon>
        <taxon>Teratosphaeriaceae</taxon>
        <taxon>Elasticomyces</taxon>
    </lineage>
</organism>
<dbReference type="Gene3D" id="3.90.180.10">
    <property type="entry name" value="Medium-chain alcohol dehydrogenases, catalytic domain"/>
    <property type="match status" value="1"/>
</dbReference>
<dbReference type="InterPro" id="IPR013154">
    <property type="entry name" value="ADH-like_N"/>
</dbReference>
<evidence type="ECO:0000256" key="1">
    <source>
        <dbReference type="ARBA" id="ARBA00022723"/>
    </source>
</evidence>
<evidence type="ECO:0000256" key="3">
    <source>
        <dbReference type="ARBA" id="ARBA00023002"/>
    </source>
</evidence>
<dbReference type="AlphaFoldDB" id="A0AAN7W2N9"/>
<name>A0AAN7W2N9_9PEZI</name>
<dbReference type="InterPro" id="IPR013149">
    <property type="entry name" value="ADH-like_C"/>
</dbReference>
<dbReference type="SUPFAM" id="SSF51735">
    <property type="entry name" value="NAD(P)-binding Rossmann-fold domains"/>
    <property type="match status" value="1"/>
</dbReference>
<protein>
    <recommendedName>
        <fullName evidence="4">Enoyl reductase (ER) domain-containing protein</fullName>
    </recommendedName>
</protein>
<dbReference type="InterPro" id="IPR020843">
    <property type="entry name" value="ER"/>
</dbReference>
<keyword evidence="2" id="KW-0862">Zinc</keyword>
<dbReference type="Proteomes" id="UP001310594">
    <property type="component" value="Unassembled WGS sequence"/>
</dbReference>
<dbReference type="GO" id="GO:0046872">
    <property type="term" value="F:metal ion binding"/>
    <property type="evidence" value="ECO:0007669"/>
    <property type="project" value="UniProtKB-KW"/>
</dbReference>
<dbReference type="PANTHER" id="PTHR43401">
    <property type="entry name" value="L-THREONINE 3-DEHYDROGENASE"/>
    <property type="match status" value="1"/>
</dbReference>
<feature type="domain" description="Enoyl reductase (ER)" evidence="4">
    <location>
        <begin position="8"/>
        <end position="354"/>
    </location>
</feature>
<proteinExistence type="predicted"/>
<dbReference type="Pfam" id="PF00107">
    <property type="entry name" value="ADH_zinc_N"/>
    <property type="match status" value="1"/>
</dbReference>
<sequence length="357" mass="38564">MRALRYHGNRDVRIDEINEPELRPGWVKIKNEWAGICGSDLHEYLVGPKNAPTTPHILTGEQLPSILGHEFSGVIQALGEGLEGSKLRPGQKVTVFPVLGDRSCYWCQRDISGMCPTWGFLGYSGYGGGMAEYICVDARDVHPIPDSMSLEVAALVEPLAVAWHGVKLGFPTSEAGDSALVLGAGPIGIAVILCLRAHGIGNIIVSEISELRSKQAKDAGATHVLNPLTMDVVQESKRLTGGLGCHVALECAGVQASFDAALYGVRGQGTIVNIGVFEKDITFNPNIVNRRSLRYVGSNVYSRAEFQEVIEAVADGRIERPERMITGRVSLADGVEKGFEALITEREKHVKILIKAS</sequence>
<dbReference type="InterPro" id="IPR050129">
    <property type="entry name" value="Zn_alcohol_dh"/>
</dbReference>
<keyword evidence="3" id="KW-0560">Oxidoreductase</keyword>
<dbReference type="InterPro" id="IPR011032">
    <property type="entry name" value="GroES-like_sf"/>
</dbReference>
<evidence type="ECO:0000259" key="4">
    <source>
        <dbReference type="SMART" id="SM00829"/>
    </source>
</evidence>
<evidence type="ECO:0000313" key="5">
    <source>
        <dbReference type="EMBL" id="KAK5696759.1"/>
    </source>
</evidence>
<dbReference type="InterPro" id="IPR036291">
    <property type="entry name" value="NAD(P)-bd_dom_sf"/>
</dbReference>
<dbReference type="SUPFAM" id="SSF50129">
    <property type="entry name" value="GroES-like"/>
    <property type="match status" value="1"/>
</dbReference>
<dbReference type="PANTHER" id="PTHR43401:SF2">
    <property type="entry name" value="L-THREONINE 3-DEHYDROGENASE"/>
    <property type="match status" value="1"/>
</dbReference>
<dbReference type="Gene3D" id="3.40.50.720">
    <property type="entry name" value="NAD(P)-binding Rossmann-like Domain"/>
    <property type="match status" value="1"/>
</dbReference>
<dbReference type="CDD" id="cd08233">
    <property type="entry name" value="butanediol_DH_like"/>
    <property type="match status" value="1"/>
</dbReference>
<evidence type="ECO:0000256" key="2">
    <source>
        <dbReference type="ARBA" id="ARBA00022833"/>
    </source>
</evidence>